<evidence type="ECO:0000313" key="3">
    <source>
        <dbReference type="Proteomes" id="UP001239795"/>
    </source>
</evidence>
<reference evidence="2 3" key="1">
    <citation type="submission" date="2016-10" db="EMBL/GenBank/DDBJ databases">
        <title>The genome sequence of Colletotrichum fioriniae PJ7.</title>
        <authorList>
            <person name="Baroncelli R."/>
        </authorList>
    </citation>
    <scope>NUCLEOTIDE SEQUENCE [LARGE SCALE GENOMIC DNA]</scope>
    <source>
        <strain evidence="2">Col 31</strain>
    </source>
</reference>
<evidence type="ECO:0000313" key="2">
    <source>
        <dbReference type="EMBL" id="KAK1466944.1"/>
    </source>
</evidence>
<protein>
    <recommendedName>
        <fullName evidence="4">Secreted protein</fullName>
    </recommendedName>
</protein>
<dbReference type="AlphaFoldDB" id="A0AAI9V1G9"/>
<keyword evidence="3" id="KW-1185">Reference proteome</keyword>
<accession>A0AAI9V1G9</accession>
<organism evidence="2 3">
    <name type="scientific">Colletotrichum melonis</name>
    <dbReference type="NCBI Taxonomy" id="1209925"/>
    <lineage>
        <taxon>Eukaryota</taxon>
        <taxon>Fungi</taxon>
        <taxon>Dikarya</taxon>
        <taxon>Ascomycota</taxon>
        <taxon>Pezizomycotina</taxon>
        <taxon>Sordariomycetes</taxon>
        <taxon>Hypocreomycetidae</taxon>
        <taxon>Glomerellales</taxon>
        <taxon>Glomerellaceae</taxon>
        <taxon>Colletotrichum</taxon>
        <taxon>Colletotrichum acutatum species complex</taxon>
    </lineage>
</organism>
<name>A0AAI9V1G9_9PEZI</name>
<sequence length="156" mass="17839">MVRKRVEGPLWLGWLSRLSLWCSGGCCLVPIKLHTPLEGLTCFPLHVNVSARPRLLHRMTMLMAPTSSITPPIQLSWVLLSRPVKGPSRRYPDTGSRSLSALTRATWTSDPCPCLPAIMVPCFFFLSRELMKVCVLPRCERQRQEKEVYLNHLRKE</sequence>
<evidence type="ECO:0008006" key="4">
    <source>
        <dbReference type="Google" id="ProtNLM"/>
    </source>
</evidence>
<gene>
    <name evidence="2" type="ORF">CMEL01_10937</name>
</gene>
<dbReference type="Proteomes" id="UP001239795">
    <property type="component" value="Unassembled WGS sequence"/>
</dbReference>
<feature type="chain" id="PRO_5042464910" description="Secreted protein" evidence="1">
    <location>
        <begin position="28"/>
        <end position="156"/>
    </location>
</feature>
<evidence type="ECO:0000256" key="1">
    <source>
        <dbReference type="SAM" id="SignalP"/>
    </source>
</evidence>
<comment type="caution">
    <text evidence="2">The sequence shown here is derived from an EMBL/GenBank/DDBJ whole genome shotgun (WGS) entry which is preliminary data.</text>
</comment>
<keyword evidence="1" id="KW-0732">Signal</keyword>
<feature type="signal peptide" evidence="1">
    <location>
        <begin position="1"/>
        <end position="27"/>
    </location>
</feature>
<proteinExistence type="predicted"/>
<dbReference type="EMBL" id="MLGG01000002">
    <property type="protein sequence ID" value="KAK1466944.1"/>
    <property type="molecule type" value="Genomic_DNA"/>
</dbReference>